<keyword evidence="12" id="KW-1185">Reference proteome</keyword>
<gene>
    <name evidence="11" type="ORF">SAMN05660443_2303</name>
</gene>
<feature type="coiled-coil region" evidence="6">
    <location>
        <begin position="140"/>
        <end position="167"/>
    </location>
</feature>
<dbReference type="PANTHER" id="PTHR32089">
    <property type="entry name" value="METHYL-ACCEPTING CHEMOTAXIS PROTEIN MCPB"/>
    <property type="match status" value="1"/>
</dbReference>
<comment type="similarity">
    <text evidence="4">Belongs to the methyl-accepting chemotaxis (MCP) protein family.</text>
</comment>
<dbReference type="EMBL" id="FOLH01000004">
    <property type="protein sequence ID" value="SFC33064.1"/>
    <property type="molecule type" value="Genomic_DNA"/>
</dbReference>
<dbReference type="Pfam" id="PF00015">
    <property type="entry name" value="MCPsignal"/>
    <property type="match status" value="1"/>
</dbReference>
<evidence type="ECO:0000256" key="6">
    <source>
        <dbReference type="SAM" id="Coils"/>
    </source>
</evidence>
<dbReference type="SMART" id="SM00304">
    <property type="entry name" value="HAMP"/>
    <property type="match status" value="1"/>
</dbReference>
<keyword evidence="7" id="KW-0472">Membrane</keyword>
<dbReference type="Pfam" id="PF00672">
    <property type="entry name" value="HAMP"/>
    <property type="match status" value="1"/>
</dbReference>
<dbReference type="PROSITE" id="PS50192">
    <property type="entry name" value="T_SNARE"/>
    <property type="match status" value="1"/>
</dbReference>
<dbReference type="GO" id="GO:0005886">
    <property type="term" value="C:plasma membrane"/>
    <property type="evidence" value="ECO:0007669"/>
    <property type="project" value="UniProtKB-SubCell"/>
</dbReference>
<evidence type="ECO:0000256" key="2">
    <source>
        <dbReference type="ARBA" id="ARBA00022519"/>
    </source>
</evidence>
<evidence type="ECO:0000256" key="5">
    <source>
        <dbReference type="PROSITE-ProRule" id="PRU00284"/>
    </source>
</evidence>
<name>A0A1I1IA77_9GAMM</name>
<sequence length="537" mass="58878">MLDHLKISQKFAILIVITLLAFMTSQGFSLITERSNSKTLQHLNYQLYPAVELTTRNQSLLQLIEFQINSAVTTGDDQALNDAQGNYEKTLAAMKKLPQLSSDFVNESQTAEKALKDWYSSARSIAEEFMSGNVNFAEISEQATTNAKRLEKLHQQLKQMNLTTEDRFTSAIQSTIDQSRRANQIAALIAFIAIFTLASLSLITSRSITGNLARVSSLLKDMNSGQGDLTTRIQYQGKDEIRPLVNNFNQFIDKLHQTFGRIATDIQGLSQVSTRLTSSSTDNFHRIQEQSTAIASTHNAIQELMQSVHEVARFAADASNQAQDADQAASEGKQVLNNNIATINSLAEEVGNTSEAVNRFGDLANNVGHLLKTIQDVAEQTNLLALNAAIEAARAGDHGRGFAVVADEVRVLAVRTSEAADEIYKIIKELGQASQTAIEAMQISVQKAEQGVEATTSSATTLEHIISNVGNINGINEQIAAATHEQSSTFESILQHVQHIHSNAEQVTEETSRLDQVSQDIDQITRTLTEASSQFRV</sequence>
<dbReference type="STRING" id="1122252.SAMN05660443_2303"/>
<dbReference type="GO" id="GO:0006935">
    <property type="term" value="P:chemotaxis"/>
    <property type="evidence" value="ECO:0007669"/>
    <property type="project" value="InterPro"/>
</dbReference>
<dbReference type="AlphaFoldDB" id="A0A1I1IA77"/>
<dbReference type="RefSeq" id="WP_177203540.1">
    <property type="nucleotide sequence ID" value="NZ_FOLH01000004.1"/>
</dbReference>
<evidence type="ECO:0000256" key="1">
    <source>
        <dbReference type="ARBA" id="ARBA00004429"/>
    </source>
</evidence>
<dbReference type="CDD" id="cd06225">
    <property type="entry name" value="HAMP"/>
    <property type="match status" value="1"/>
</dbReference>
<keyword evidence="2" id="KW-0997">Cell inner membrane</keyword>
<evidence type="ECO:0000256" key="4">
    <source>
        <dbReference type="ARBA" id="ARBA00029447"/>
    </source>
</evidence>
<evidence type="ECO:0000256" key="3">
    <source>
        <dbReference type="ARBA" id="ARBA00023224"/>
    </source>
</evidence>
<dbReference type="InterPro" id="IPR004090">
    <property type="entry name" value="Chemotax_Me-accpt_rcpt"/>
</dbReference>
<evidence type="ECO:0000256" key="7">
    <source>
        <dbReference type="SAM" id="Phobius"/>
    </source>
</evidence>
<dbReference type="PROSITE" id="PS50111">
    <property type="entry name" value="CHEMOTAXIS_TRANSDUC_2"/>
    <property type="match status" value="1"/>
</dbReference>
<reference evidence="11 12" key="1">
    <citation type="submission" date="2016-10" db="EMBL/GenBank/DDBJ databases">
        <authorList>
            <person name="de Groot N.N."/>
        </authorList>
    </citation>
    <scope>NUCLEOTIDE SEQUENCE [LARGE SCALE GENOMIC DNA]</scope>
    <source>
        <strain evidence="11 12">DSM 18438</strain>
    </source>
</reference>
<evidence type="ECO:0000313" key="11">
    <source>
        <dbReference type="EMBL" id="SFC33064.1"/>
    </source>
</evidence>
<keyword evidence="2" id="KW-1003">Cell membrane</keyword>
<dbReference type="Gene3D" id="1.10.287.950">
    <property type="entry name" value="Methyl-accepting chemotaxis protein"/>
    <property type="match status" value="1"/>
</dbReference>
<evidence type="ECO:0000259" key="8">
    <source>
        <dbReference type="PROSITE" id="PS50111"/>
    </source>
</evidence>
<feature type="domain" description="T-SNARE coiled-coil homology" evidence="9">
    <location>
        <begin position="452"/>
        <end position="514"/>
    </location>
</feature>
<organism evidence="11 12">
    <name type="scientific">Marinospirillum celere</name>
    <dbReference type="NCBI Taxonomy" id="1122252"/>
    <lineage>
        <taxon>Bacteria</taxon>
        <taxon>Pseudomonadati</taxon>
        <taxon>Pseudomonadota</taxon>
        <taxon>Gammaproteobacteria</taxon>
        <taxon>Oceanospirillales</taxon>
        <taxon>Oceanospirillaceae</taxon>
        <taxon>Marinospirillum</taxon>
    </lineage>
</organism>
<protein>
    <submittedName>
        <fullName evidence="11">Methyl-accepting chemotaxis protein</fullName>
    </submittedName>
</protein>
<dbReference type="FunFam" id="1.10.287.950:FF:000001">
    <property type="entry name" value="Methyl-accepting chemotaxis sensory transducer"/>
    <property type="match status" value="1"/>
</dbReference>
<proteinExistence type="inferred from homology"/>
<dbReference type="SUPFAM" id="SSF58104">
    <property type="entry name" value="Methyl-accepting chemotaxis protein (MCP) signaling domain"/>
    <property type="match status" value="1"/>
</dbReference>
<feature type="domain" description="HAMP" evidence="10">
    <location>
        <begin position="206"/>
        <end position="260"/>
    </location>
</feature>
<keyword evidence="7" id="KW-1133">Transmembrane helix</keyword>
<dbReference type="PANTHER" id="PTHR32089:SF112">
    <property type="entry name" value="LYSOZYME-LIKE PROTEIN-RELATED"/>
    <property type="match status" value="1"/>
</dbReference>
<comment type="subcellular location">
    <subcellularLocation>
        <location evidence="1">Cell inner membrane</location>
        <topology evidence="1">Multi-pass membrane protein</topology>
    </subcellularLocation>
</comment>
<feature type="domain" description="Methyl-accepting transducer" evidence="8">
    <location>
        <begin position="265"/>
        <end position="501"/>
    </location>
</feature>
<keyword evidence="3 5" id="KW-0807">Transducer</keyword>
<dbReference type="InterPro" id="IPR003660">
    <property type="entry name" value="HAMP_dom"/>
</dbReference>
<evidence type="ECO:0000313" key="12">
    <source>
        <dbReference type="Proteomes" id="UP000199058"/>
    </source>
</evidence>
<dbReference type="Proteomes" id="UP000199058">
    <property type="component" value="Unassembled WGS sequence"/>
</dbReference>
<dbReference type="PROSITE" id="PS50885">
    <property type="entry name" value="HAMP"/>
    <property type="match status" value="1"/>
</dbReference>
<dbReference type="InterPro" id="IPR000727">
    <property type="entry name" value="T_SNARE_dom"/>
</dbReference>
<evidence type="ECO:0000259" key="10">
    <source>
        <dbReference type="PROSITE" id="PS50885"/>
    </source>
</evidence>
<dbReference type="InterPro" id="IPR004089">
    <property type="entry name" value="MCPsignal_dom"/>
</dbReference>
<accession>A0A1I1IA77</accession>
<dbReference type="GO" id="GO:0004888">
    <property type="term" value="F:transmembrane signaling receptor activity"/>
    <property type="evidence" value="ECO:0007669"/>
    <property type="project" value="InterPro"/>
</dbReference>
<keyword evidence="7" id="KW-0812">Transmembrane</keyword>
<dbReference type="PRINTS" id="PR00260">
    <property type="entry name" value="CHEMTRNSDUCR"/>
</dbReference>
<feature type="transmembrane region" description="Helical" evidence="7">
    <location>
        <begin position="185"/>
        <end position="204"/>
    </location>
</feature>
<dbReference type="GO" id="GO:0007165">
    <property type="term" value="P:signal transduction"/>
    <property type="evidence" value="ECO:0007669"/>
    <property type="project" value="UniProtKB-KW"/>
</dbReference>
<keyword evidence="6" id="KW-0175">Coiled coil</keyword>
<evidence type="ECO:0000259" key="9">
    <source>
        <dbReference type="PROSITE" id="PS50192"/>
    </source>
</evidence>
<dbReference type="SMART" id="SM00283">
    <property type="entry name" value="MA"/>
    <property type="match status" value="1"/>
</dbReference>